<sequence length="80" mass="9440">MNSTPVGHFGVLECLDYRWYESLDVRLYGSFGLLMLWSKLEKSVMRDFAKAIPHQDDTPRIIGYDRVNQITPSFRFPARW</sequence>
<dbReference type="EMBL" id="CP182909">
    <property type="protein sequence ID" value="XPM65087.1"/>
    <property type="molecule type" value="Genomic_DNA"/>
</dbReference>
<evidence type="ECO:0000313" key="1">
    <source>
        <dbReference type="EMBL" id="XPM65087.1"/>
    </source>
</evidence>
<accession>A0ACD5GWD3</accession>
<name>A0ACD5GWD3_9CYAN</name>
<protein>
    <submittedName>
        <fullName evidence="1">GH116 family glycosyl hydrolase</fullName>
    </submittedName>
</protein>
<proteinExistence type="predicted"/>
<gene>
    <name evidence="1" type="ORF">BH720_004395</name>
</gene>
<keyword evidence="2" id="KW-1185">Reference proteome</keyword>
<dbReference type="Proteomes" id="UP000095472">
    <property type="component" value="Chromosome"/>
</dbReference>
<organism evidence="1 2">
    <name type="scientific">Desertifilum tharense IPPAS B-1220</name>
    <dbReference type="NCBI Taxonomy" id="1781255"/>
    <lineage>
        <taxon>Bacteria</taxon>
        <taxon>Bacillati</taxon>
        <taxon>Cyanobacteriota</taxon>
        <taxon>Cyanophyceae</taxon>
        <taxon>Desertifilales</taxon>
        <taxon>Desertifilaceae</taxon>
        <taxon>Desertifilum</taxon>
    </lineage>
</organism>
<evidence type="ECO:0000313" key="2">
    <source>
        <dbReference type="Proteomes" id="UP000095472"/>
    </source>
</evidence>
<keyword evidence="1" id="KW-0378">Hydrolase</keyword>
<reference evidence="1 2" key="1">
    <citation type="journal article" date="2016" name="Genome Announc.">
        <title>Draft Genome Sequence of the Thermotolerant Cyanobacterium Desertifilum sp. IPPAS B-1220.</title>
        <authorList>
            <person name="Mironov K.S."/>
            <person name="Sinetova M.A."/>
            <person name="Bolatkhan K."/>
            <person name="Zayadan B.K."/>
            <person name="Ustinova V.V."/>
            <person name="Kupriyanova E.V."/>
            <person name="Skrypnik A.N."/>
            <person name="Gogoleva N.E."/>
            <person name="Gogolev Y.V."/>
            <person name="Los D.A."/>
        </authorList>
    </citation>
    <scope>NUCLEOTIDE SEQUENCE [LARGE SCALE GENOMIC DNA]</scope>
    <source>
        <strain evidence="1 2">IPPAS B-1220</strain>
    </source>
</reference>